<evidence type="ECO:0000313" key="3">
    <source>
        <dbReference type="Proteomes" id="UP000236630"/>
    </source>
</evidence>
<dbReference type="STRING" id="55188.A0A2H5Q6N9"/>
<organism evidence="2 3">
    <name type="scientific">Citrus unshiu</name>
    <name type="common">Satsuma mandarin</name>
    <name type="synonym">Citrus nobilis var. unshiu</name>
    <dbReference type="NCBI Taxonomy" id="55188"/>
    <lineage>
        <taxon>Eukaryota</taxon>
        <taxon>Viridiplantae</taxon>
        <taxon>Streptophyta</taxon>
        <taxon>Embryophyta</taxon>
        <taxon>Tracheophyta</taxon>
        <taxon>Spermatophyta</taxon>
        <taxon>Magnoliopsida</taxon>
        <taxon>eudicotyledons</taxon>
        <taxon>Gunneridae</taxon>
        <taxon>Pentapetalae</taxon>
        <taxon>rosids</taxon>
        <taxon>malvids</taxon>
        <taxon>Sapindales</taxon>
        <taxon>Rutaceae</taxon>
        <taxon>Aurantioideae</taxon>
        <taxon>Citrus</taxon>
    </lineage>
</organism>
<dbReference type="Pfam" id="PF00646">
    <property type="entry name" value="F-box"/>
    <property type="match status" value="1"/>
</dbReference>
<sequence length="424" mass="48571">MGFGVASRFSTTSCSKFPAMSSSEAVASNDDLLTEILVHLPIKSLMKFKCISKHWQSLISSPGFSRRRYPDYHLVSGLILRPTYDCVVKKEYDFVPLKYTSTTAPFRSLTFVNIPSGLIILQSCNGLLLCASSISDWNIPCDYCIYNPTSHEFVTVPPLGDENSRFIRRIGLAYDPAKSSHFKIVCIRSDSLEVIQNAGISYQIEVYSSQTGSWRLSGVPFVLPYNSQYGAGVFWNGAIHWISHCHACLCFKVDEEQLQEMPMPPLTRDPADRIAGFMRSFVYFGESREHLHFVVNVDNHSKKFDVYEMQRDYSGYFVKYRVDLDVIIAAFPEMDVPSDEDDFLFFYAFDCYKYSILGIIREANDEESYMVLHIPGKVIRYKLNDKTFTKICDFHPGHEDVEGSQLEFTRLHAYHYMETLARFG</sequence>
<dbReference type="CDD" id="cd22157">
    <property type="entry name" value="F-box_AtFBW1-like"/>
    <property type="match status" value="1"/>
</dbReference>
<dbReference type="PANTHER" id="PTHR35546:SF115">
    <property type="entry name" value="F-BOX DOMAIN-CONTAINING PROTEIN"/>
    <property type="match status" value="1"/>
</dbReference>
<dbReference type="PANTHER" id="PTHR35546">
    <property type="entry name" value="F-BOX PROTEIN INTERACTION DOMAIN PROTEIN-RELATED"/>
    <property type="match status" value="1"/>
</dbReference>
<dbReference type="InterPro" id="IPR006527">
    <property type="entry name" value="F-box-assoc_dom_typ1"/>
</dbReference>
<evidence type="ECO:0000259" key="1">
    <source>
        <dbReference type="SMART" id="SM00256"/>
    </source>
</evidence>
<keyword evidence="3" id="KW-1185">Reference proteome</keyword>
<comment type="caution">
    <text evidence="2">The sequence shown here is derived from an EMBL/GenBank/DDBJ whole genome shotgun (WGS) entry which is preliminary data.</text>
</comment>
<dbReference type="InterPro" id="IPR001810">
    <property type="entry name" value="F-box_dom"/>
</dbReference>
<dbReference type="AlphaFoldDB" id="A0A2H5Q6N9"/>
<evidence type="ECO:0000313" key="2">
    <source>
        <dbReference type="EMBL" id="GAY60294.1"/>
    </source>
</evidence>
<proteinExistence type="predicted"/>
<dbReference type="Pfam" id="PF07734">
    <property type="entry name" value="FBA_1"/>
    <property type="match status" value="1"/>
</dbReference>
<protein>
    <recommendedName>
        <fullName evidence="1">F-box domain-containing protein</fullName>
    </recommendedName>
</protein>
<gene>
    <name evidence="2" type="ORF">CUMW_200860</name>
</gene>
<name>A0A2H5Q6N9_CITUN</name>
<dbReference type="SMART" id="SM00256">
    <property type="entry name" value="FBOX"/>
    <property type="match status" value="1"/>
</dbReference>
<dbReference type="InterPro" id="IPR036047">
    <property type="entry name" value="F-box-like_dom_sf"/>
</dbReference>
<feature type="domain" description="F-box" evidence="1">
    <location>
        <begin position="30"/>
        <end position="68"/>
    </location>
</feature>
<dbReference type="SUPFAM" id="SSF81383">
    <property type="entry name" value="F-box domain"/>
    <property type="match status" value="1"/>
</dbReference>
<dbReference type="Proteomes" id="UP000236630">
    <property type="component" value="Unassembled WGS sequence"/>
</dbReference>
<accession>A0A2H5Q6N9</accession>
<dbReference type="InterPro" id="IPR055290">
    <property type="entry name" value="At3g26010-like"/>
</dbReference>
<dbReference type="EMBL" id="BDQV01000231">
    <property type="protein sequence ID" value="GAY60294.1"/>
    <property type="molecule type" value="Genomic_DNA"/>
</dbReference>
<reference evidence="2 3" key="1">
    <citation type="journal article" date="2017" name="Front. Genet.">
        <title>Draft sequencing of the heterozygous diploid genome of Satsuma (Citrus unshiu Marc.) using a hybrid assembly approach.</title>
        <authorList>
            <person name="Shimizu T."/>
            <person name="Tanizawa Y."/>
            <person name="Mochizuki T."/>
            <person name="Nagasaki H."/>
            <person name="Yoshioka T."/>
            <person name="Toyoda A."/>
            <person name="Fujiyama A."/>
            <person name="Kaminuma E."/>
            <person name="Nakamura Y."/>
        </authorList>
    </citation>
    <scope>NUCLEOTIDE SEQUENCE [LARGE SCALE GENOMIC DNA]</scope>
    <source>
        <strain evidence="3">cv. Miyagawa wase</strain>
    </source>
</reference>